<evidence type="ECO:0000259" key="3">
    <source>
        <dbReference type="Pfam" id="PF26640"/>
    </source>
</evidence>
<dbReference type="Pfam" id="PF06985">
    <property type="entry name" value="HET"/>
    <property type="match status" value="1"/>
</dbReference>
<feature type="compositionally biased region" description="Polar residues" evidence="1">
    <location>
        <begin position="513"/>
        <end position="526"/>
    </location>
</feature>
<dbReference type="InterPro" id="IPR058525">
    <property type="entry name" value="DUF8212"/>
</dbReference>
<reference evidence="4" key="1">
    <citation type="submission" date="2012-08" db="EMBL/GenBank/DDBJ databases">
        <title>Genome analysis of Colletotrichum orbiculare and Colletotrichum fructicola.</title>
        <authorList>
            <person name="Gan P.H.P."/>
            <person name="Ikeda K."/>
            <person name="Irieda H."/>
            <person name="Narusaka M."/>
            <person name="O'Connell R.J."/>
            <person name="Narusaka Y."/>
            <person name="Takano Y."/>
            <person name="Kubo Y."/>
            <person name="Shirasu K."/>
        </authorList>
    </citation>
    <scope>NUCLEOTIDE SEQUENCE</scope>
    <source>
        <strain evidence="4">Nara gc5</strain>
    </source>
</reference>
<dbReference type="STRING" id="1213859.L2G992"/>
<name>L2G992_COLFN</name>
<feature type="domain" description="Heterokaryon incompatibility" evidence="2">
    <location>
        <begin position="22"/>
        <end position="107"/>
    </location>
</feature>
<dbReference type="InterPro" id="IPR010730">
    <property type="entry name" value="HET"/>
</dbReference>
<evidence type="ECO:0000256" key="1">
    <source>
        <dbReference type="SAM" id="MobiDB-lite"/>
    </source>
</evidence>
<accession>L2G992</accession>
<sequence>MWLLDTQTLKLQEIVDPSTVNYAILSHTWEHDEVSFQDISDLDSARKKAGFSKISKTCELARQRSIPYAWVDTCCIDKSSSAELSEAINSMFQWYKLSVVCFVYLSDFTFDVPFSSFTTYTVEEKALCSSRWFTRGWTLQELIAPSSVTFYNTRWKALATKNELAEKLERITSIPHAVLESRQLLRTVPIAVKMSWAAHRKTKRIEDQAYSLLGIFDINMPMLYGEGSRAFRRLQEEIARETNDLSLFAWQAKERNPDGSLVSSLRQEFRGILSRSPEEFVGGPKLHRNTNDEDVCDFSLANKGVRIDTTFRKGKNGIYVMNLGLSDSETGADVCISLVRTADGFVRSHPWSLFCDIDDAFPKNQAFTAYVRKDVDIDEESWIKRRLHRSFHVNITLPPSLEVDFINPHPRQFWDEFFSTFIRPNPLESFGASVDISIKGGDGGPDVRYPLRLTLTWSKSSNRVHAVIHSTEHPIEKHAQAPKFETLGRRMVLGRLRDEIPSFKKDDSFGKPTVSTENRVNSMSENTRSHTNKVYFVDEESNDQLQDSEAKSARVTTFEISLETCSDFLFTEYYILVTGQVRIMDLATVLGTNQVRNLLALGVREWDPYLLDLHYHSDFSEESAFEASAVNSPSSPAAEGLSAECPLAPTET</sequence>
<dbReference type="Pfam" id="PF26640">
    <property type="entry name" value="DUF8212"/>
    <property type="match status" value="1"/>
</dbReference>
<gene>
    <name evidence="4" type="ORF">CGGC5_5037</name>
</gene>
<dbReference type="PANTHER" id="PTHR10622:SF12">
    <property type="entry name" value="HET DOMAIN-CONTAINING PROTEIN"/>
    <property type="match status" value="1"/>
</dbReference>
<proteinExistence type="predicted"/>
<dbReference type="HOGENOM" id="CLU_420333_0_0_1"/>
<organism evidence="4">
    <name type="scientific">Colletotrichum fructicola (strain Nara gc5)</name>
    <name type="common">Anthracnose fungus</name>
    <name type="synonym">Colletotrichum gloeosporioides (strain Nara gc5)</name>
    <dbReference type="NCBI Taxonomy" id="1213859"/>
    <lineage>
        <taxon>Eukaryota</taxon>
        <taxon>Fungi</taxon>
        <taxon>Dikarya</taxon>
        <taxon>Ascomycota</taxon>
        <taxon>Pezizomycotina</taxon>
        <taxon>Sordariomycetes</taxon>
        <taxon>Hypocreomycetidae</taxon>
        <taxon>Glomerellales</taxon>
        <taxon>Glomerellaceae</taxon>
        <taxon>Colletotrichum</taxon>
        <taxon>Colletotrichum gloeosporioides species complex</taxon>
    </lineage>
</organism>
<feature type="domain" description="DUF8212" evidence="3">
    <location>
        <begin position="229"/>
        <end position="257"/>
    </location>
</feature>
<feature type="region of interest" description="Disordered" evidence="1">
    <location>
        <begin position="630"/>
        <end position="652"/>
    </location>
</feature>
<protein>
    <submittedName>
        <fullName evidence="4">Het domain-containing protein</fullName>
    </submittedName>
</protein>
<evidence type="ECO:0000313" key="4">
    <source>
        <dbReference type="EMBL" id="ELA35192.1"/>
    </source>
</evidence>
<dbReference type="EMBL" id="KB020582">
    <property type="protein sequence ID" value="ELA35192.1"/>
    <property type="molecule type" value="Genomic_DNA"/>
</dbReference>
<evidence type="ECO:0000259" key="2">
    <source>
        <dbReference type="Pfam" id="PF06985"/>
    </source>
</evidence>
<feature type="region of interest" description="Disordered" evidence="1">
    <location>
        <begin position="507"/>
        <end position="527"/>
    </location>
</feature>
<dbReference type="AlphaFoldDB" id="L2G992"/>
<dbReference type="PANTHER" id="PTHR10622">
    <property type="entry name" value="HET DOMAIN-CONTAINING PROTEIN"/>
    <property type="match status" value="1"/>
</dbReference>